<keyword evidence="2" id="KW-1185">Reference proteome</keyword>
<comment type="caution">
    <text evidence="1">The sequence shown here is derived from an EMBL/GenBank/DDBJ whole genome shotgun (WGS) entry which is preliminary data.</text>
</comment>
<protein>
    <submittedName>
        <fullName evidence="1">Uncharacterized protein</fullName>
    </submittedName>
</protein>
<dbReference type="Proteomes" id="UP000700596">
    <property type="component" value="Unassembled WGS sequence"/>
</dbReference>
<name>A0A9P9D6N0_9PLEO</name>
<proteinExistence type="predicted"/>
<dbReference type="AlphaFoldDB" id="A0A9P9D6N0"/>
<evidence type="ECO:0000313" key="1">
    <source>
        <dbReference type="EMBL" id="KAH7113725.1"/>
    </source>
</evidence>
<sequence>MLRASRIETAMLVLYLIVYEARDLSYAMRNTIIAIRNVRIAIPELLLCRLRADFVPLLSFRCLRMSPSPIYHKPSQAFI</sequence>
<gene>
    <name evidence="1" type="ORF">B0J11DRAFT_541185</name>
</gene>
<organism evidence="1 2">
    <name type="scientific">Dendryphion nanum</name>
    <dbReference type="NCBI Taxonomy" id="256645"/>
    <lineage>
        <taxon>Eukaryota</taxon>
        <taxon>Fungi</taxon>
        <taxon>Dikarya</taxon>
        <taxon>Ascomycota</taxon>
        <taxon>Pezizomycotina</taxon>
        <taxon>Dothideomycetes</taxon>
        <taxon>Pleosporomycetidae</taxon>
        <taxon>Pleosporales</taxon>
        <taxon>Torulaceae</taxon>
        <taxon>Dendryphion</taxon>
    </lineage>
</organism>
<dbReference type="EMBL" id="JAGMWT010000018">
    <property type="protein sequence ID" value="KAH7113725.1"/>
    <property type="molecule type" value="Genomic_DNA"/>
</dbReference>
<accession>A0A9P9D6N0</accession>
<evidence type="ECO:0000313" key="2">
    <source>
        <dbReference type="Proteomes" id="UP000700596"/>
    </source>
</evidence>
<reference evidence="1" key="1">
    <citation type="journal article" date="2021" name="Nat. Commun.">
        <title>Genetic determinants of endophytism in the Arabidopsis root mycobiome.</title>
        <authorList>
            <person name="Mesny F."/>
            <person name="Miyauchi S."/>
            <person name="Thiergart T."/>
            <person name="Pickel B."/>
            <person name="Atanasova L."/>
            <person name="Karlsson M."/>
            <person name="Huettel B."/>
            <person name="Barry K.W."/>
            <person name="Haridas S."/>
            <person name="Chen C."/>
            <person name="Bauer D."/>
            <person name="Andreopoulos W."/>
            <person name="Pangilinan J."/>
            <person name="LaButti K."/>
            <person name="Riley R."/>
            <person name="Lipzen A."/>
            <person name="Clum A."/>
            <person name="Drula E."/>
            <person name="Henrissat B."/>
            <person name="Kohler A."/>
            <person name="Grigoriev I.V."/>
            <person name="Martin F.M."/>
            <person name="Hacquard S."/>
        </authorList>
    </citation>
    <scope>NUCLEOTIDE SEQUENCE</scope>
    <source>
        <strain evidence="1">MPI-CAGE-CH-0243</strain>
    </source>
</reference>